<dbReference type="InterPro" id="IPR006680">
    <property type="entry name" value="Amidohydro-rel"/>
</dbReference>
<dbReference type="InterPro" id="IPR018228">
    <property type="entry name" value="DNase_TatD-rel_CS"/>
</dbReference>
<dbReference type="InterPro" id="IPR011059">
    <property type="entry name" value="Metal-dep_hydrolase_composite"/>
</dbReference>
<comment type="caution">
    <text evidence="3">The sequence shown here is derived from an EMBL/GenBank/DDBJ whole genome shotgun (WGS) entry which is preliminary data.</text>
</comment>
<accession>A0A5R9INJ2</accession>
<organism evidence="3 4">
    <name type="scientific">Thalassotalea litorea</name>
    <dbReference type="NCBI Taxonomy" id="2020715"/>
    <lineage>
        <taxon>Bacteria</taxon>
        <taxon>Pseudomonadati</taxon>
        <taxon>Pseudomonadota</taxon>
        <taxon>Gammaproteobacteria</taxon>
        <taxon>Alteromonadales</taxon>
        <taxon>Colwelliaceae</taxon>
        <taxon>Thalassotalea</taxon>
    </lineage>
</organism>
<feature type="signal peptide" evidence="1">
    <location>
        <begin position="1"/>
        <end position="21"/>
    </location>
</feature>
<dbReference type="Gene3D" id="2.30.40.10">
    <property type="entry name" value="Urease, subunit C, domain 1"/>
    <property type="match status" value="1"/>
</dbReference>
<evidence type="ECO:0000313" key="3">
    <source>
        <dbReference type="EMBL" id="TLU64831.1"/>
    </source>
</evidence>
<dbReference type="PANTHER" id="PTHR43135:SF3">
    <property type="entry name" value="ALPHA-D-RIBOSE 1-METHYLPHOSPHONATE 5-TRIPHOSPHATE DIPHOSPHATASE"/>
    <property type="match status" value="1"/>
</dbReference>
<dbReference type="SUPFAM" id="SSF51556">
    <property type="entry name" value="Metallo-dependent hydrolases"/>
    <property type="match status" value="1"/>
</dbReference>
<dbReference type="OrthoDB" id="9776455at2"/>
<keyword evidence="3" id="KW-0378">Hydrolase</keyword>
<dbReference type="InterPro" id="IPR032466">
    <property type="entry name" value="Metal_Hydrolase"/>
</dbReference>
<feature type="domain" description="Amidohydrolase-related" evidence="2">
    <location>
        <begin position="83"/>
        <end position="445"/>
    </location>
</feature>
<dbReference type="Gene3D" id="3.20.20.140">
    <property type="entry name" value="Metal-dependent hydrolases"/>
    <property type="match status" value="1"/>
</dbReference>
<gene>
    <name evidence="3" type="ORF">FE810_10245</name>
</gene>
<feature type="chain" id="PRO_5024338625" evidence="1">
    <location>
        <begin position="22"/>
        <end position="471"/>
    </location>
</feature>
<keyword evidence="4" id="KW-1185">Reference proteome</keyword>
<protein>
    <submittedName>
        <fullName evidence="3">Amidohydrolase family protein</fullName>
    </submittedName>
</protein>
<evidence type="ECO:0000313" key="4">
    <source>
        <dbReference type="Proteomes" id="UP000307790"/>
    </source>
</evidence>
<dbReference type="RefSeq" id="WP_138319967.1">
    <property type="nucleotide sequence ID" value="NZ_VCBC01000009.1"/>
</dbReference>
<dbReference type="GO" id="GO:0016810">
    <property type="term" value="F:hydrolase activity, acting on carbon-nitrogen (but not peptide) bonds"/>
    <property type="evidence" value="ECO:0007669"/>
    <property type="project" value="InterPro"/>
</dbReference>
<dbReference type="InterPro" id="IPR051781">
    <property type="entry name" value="Metallo-dep_Hydrolase"/>
</dbReference>
<sequence>MKTFRKFLLPLSLACTFSAFAVDNEQELPTQTLFRNVNIFNGVDNKLYQNHYVLVEKNIIKQVSATEIQGHKNVVVIDGAGRTLMPGLIDAHVHLNLQNLDNPAAIDGVSNMTWEEIGALAYDAAQEYLYSGFTTVRDLCGMHDGMRKHIEAGTLIGPRIYLAGACISQTSGHGDWRTNAQALGDDGNKNGQVQKLGISTLADGADEVLKACRNSLAGGADFCKMMAGGGVTSMRDPIHSIQGTMDELRAMTTATKQWDTIGAVHAYHDDSVNRALDAGVMSIEHGNLMTEKSTFKNVKKKGAYLVPAMAGFSNQLLKHPQYGNPDLPLKAKVEQIIKNYENWIALANATDINIGYGTDVVVSSKLASRGIRDFQMGQFVEGFGNYKTLVYMTSNNGKLMALTGKNNPYPSKLGVIEEGAYADIILVDGNPLKDLSVLGASFDMWATPREERTIKTIPFVMKDGKIVYNKL</sequence>
<proteinExistence type="predicted"/>
<dbReference type="Pfam" id="PF01979">
    <property type="entry name" value="Amidohydro_1"/>
    <property type="match status" value="1"/>
</dbReference>
<dbReference type="Proteomes" id="UP000307790">
    <property type="component" value="Unassembled WGS sequence"/>
</dbReference>
<dbReference type="SUPFAM" id="SSF51338">
    <property type="entry name" value="Composite domain of metallo-dependent hydrolases"/>
    <property type="match status" value="1"/>
</dbReference>
<name>A0A5R9INJ2_9GAMM</name>
<dbReference type="PANTHER" id="PTHR43135">
    <property type="entry name" value="ALPHA-D-RIBOSE 1-METHYLPHOSPHONATE 5-TRIPHOSPHATE DIPHOSPHATASE"/>
    <property type="match status" value="1"/>
</dbReference>
<dbReference type="AlphaFoldDB" id="A0A5R9INJ2"/>
<dbReference type="InterPro" id="IPR057744">
    <property type="entry name" value="OTAase-like"/>
</dbReference>
<dbReference type="PROSITE" id="PS01137">
    <property type="entry name" value="TATD_1"/>
    <property type="match status" value="1"/>
</dbReference>
<dbReference type="CDD" id="cd01299">
    <property type="entry name" value="Met_dep_hydrolase_A"/>
    <property type="match status" value="1"/>
</dbReference>
<evidence type="ECO:0000256" key="1">
    <source>
        <dbReference type="SAM" id="SignalP"/>
    </source>
</evidence>
<evidence type="ECO:0000259" key="2">
    <source>
        <dbReference type="Pfam" id="PF01979"/>
    </source>
</evidence>
<dbReference type="EMBL" id="VCBC01000009">
    <property type="protein sequence ID" value="TLU64831.1"/>
    <property type="molecule type" value="Genomic_DNA"/>
</dbReference>
<reference evidence="3 4" key="1">
    <citation type="submission" date="2019-05" db="EMBL/GenBank/DDBJ databases">
        <title>Genome sequences of Thalassotalea litorea 1K03283.</title>
        <authorList>
            <person name="Zhang D."/>
        </authorList>
    </citation>
    <scope>NUCLEOTIDE SEQUENCE [LARGE SCALE GENOMIC DNA]</scope>
    <source>
        <strain evidence="3 4">MCCC 1K03283</strain>
    </source>
</reference>
<keyword evidence="1" id="KW-0732">Signal</keyword>